<evidence type="ECO:0000313" key="3">
    <source>
        <dbReference type="EMBL" id="KAF2711979.1"/>
    </source>
</evidence>
<dbReference type="AlphaFoldDB" id="A0A6G1KGK4"/>
<proteinExistence type="predicted"/>
<evidence type="ECO:0000256" key="2">
    <source>
        <dbReference type="SAM" id="Phobius"/>
    </source>
</evidence>
<evidence type="ECO:0000256" key="1">
    <source>
        <dbReference type="SAM" id="MobiDB-lite"/>
    </source>
</evidence>
<keyword evidence="4" id="KW-1185">Reference proteome</keyword>
<protein>
    <submittedName>
        <fullName evidence="3">Uncharacterized protein</fullName>
    </submittedName>
</protein>
<feature type="transmembrane region" description="Helical" evidence="2">
    <location>
        <begin position="25"/>
        <end position="44"/>
    </location>
</feature>
<keyword evidence="2" id="KW-0472">Membrane</keyword>
<accession>A0A6G1KGK4</accession>
<keyword evidence="2" id="KW-0812">Transmembrane</keyword>
<name>A0A6G1KGK4_9PLEO</name>
<keyword evidence="2" id="KW-1133">Transmembrane helix</keyword>
<dbReference type="EMBL" id="MU005766">
    <property type="protein sequence ID" value="KAF2711979.1"/>
    <property type="molecule type" value="Genomic_DNA"/>
</dbReference>
<organism evidence="3 4">
    <name type="scientific">Pleomassaria siparia CBS 279.74</name>
    <dbReference type="NCBI Taxonomy" id="1314801"/>
    <lineage>
        <taxon>Eukaryota</taxon>
        <taxon>Fungi</taxon>
        <taxon>Dikarya</taxon>
        <taxon>Ascomycota</taxon>
        <taxon>Pezizomycotina</taxon>
        <taxon>Dothideomycetes</taxon>
        <taxon>Pleosporomycetidae</taxon>
        <taxon>Pleosporales</taxon>
        <taxon>Pleomassariaceae</taxon>
        <taxon>Pleomassaria</taxon>
    </lineage>
</organism>
<feature type="region of interest" description="Disordered" evidence="1">
    <location>
        <begin position="115"/>
        <end position="136"/>
    </location>
</feature>
<gene>
    <name evidence="3" type="ORF">K504DRAFT_191922</name>
</gene>
<dbReference type="Proteomes" id="UP000799428">
    <property type="component" value="Unassembled WGS sequence"/>
</dbReference>
<sequence length="136" mass="15761">MSITLHFENYLPVPIMPSVPANPPRGYLCALVCACIMYIIVLFVKSREKNPSVKTDARRREMERVVYGGNFQLTNRRARTYSKAPLIAITHYEHYTIGAGSFYRREDQRGLIARAKRPNRRHQQRADQSSSGRHRL</sequence>
<evidence type="ECO:0000313" key="4">
    <source>
        <dbReference type="Proteomes" id="UP000799428"/>
    </source>
</evidence>
<feature type="compositionally biased region" description="Polar residues" evidence="1">
    <location>
        <begin position="126"/>
        <end position="136"/>
    </location>
</feature>
<reference evidence="3" key="1">
    <citation type="journal article" date="2020" name="Stud. Mycol.">
        <title>101 Dothideomycetes genomes: a test case for predicting lifestyles and emergence of pathogens.</title>
        <authorList>
            <person name="Haridas S."/>
            <person name="Albert R."/>
            <person name="Binder M."/>
            <person name="Bloem J."/>
            <person name="Labutti K."/>
            <person name="Salamov A."/>
            <person name="Andreopoulos B."/>
            <person name="Baker S."/>
            <person name="Barry K."/>
            <person name="Bills G."/>
            <person name="Bluhm B."/>
            <person name="Cannon C."/>
            <person name="Castanera R."/>
            <person name="Culley D."/>
            <person name="Daum C."/>
            <person name="Ezra D."/>
            <person name="Gonzalez J."/>
            <person name="Henrissat B."/>
            <person name="Kuo A."/>
            <person name="Liang C."/>
            <person name="Lipzen A."/>
            <person name="Lutzoni F."/>
            <person name="Magnuson J."/>
            <person name="Mondo S."/>
            <person name="Nolan M."/>
            <person name="Ohm R."/>
            <person name="Pangilinan J."/>
            <person name="Park H.-J."/>
            <person name="Ramirez L."/>
            <person name="Alfaro M."/>
            <person name="Sun H."/>
            <person name="Tritt A."/>
            <person name="Yoshinaga Y."/>
            <person name="Zwiers L.-H."/>
            <person name="Turgeon B."/>
            <person name="Goodwin S."/>
            <person name="Spatafora J."/>
            <person name="Crous P."/>
            <person name="Grigoriev I."/>
        </authorList>
    </citation>
    <scope>NUCLEOTIDE SEQUENCE</scope>
    <source>
        <strain evidence="3">CBS 279.74</strain>
    </source>
</reference>